<proteinExistence type="predicted"/>
<evidence type="ECO:0008006" key="4">
    <source>
        <dbReference type="Google" id="ProtNLM"/>
    </source>
</evidence>
<reference evidence="2 3" key="1">
    <citation type="submission" date="2016-04" db="EMBL/GenBank/DDBJ databases">
        <title>ATOL: Assembling a taxonomically balanced genome-scale reconstruction of the evolutionary history of the Enterobacteriaceae.</title>
        <authorList>
            <person name="Plunkett G.III."/>
            <person name="Neeno-Eckwall E.C."/>
            <person name="Glasner J.D."/>
            <person name="Perna N.T."/>
        </authorList>
    </citation>
    <scope>NUCLEOTIDE SEQUENCE [LARGE SCALE GENOMIC DNA]</scope>
    <source>
        <strain evidence="2 3">ATCC 51607</strain>
    </source>
</reference>
<dbReference type="PATRIC" id="fig|1354255.3.peg.1408"/>
<sequence length="83" mass="9455">MVMVKQLRSKLGMILLLIGTVLFSGQTTAQTHGHFYLVVKSADMLLRHQADSDEIRQAAEDSAADFREQHFHVKERRPGIHQL</sequence>
<organism evidence="2 3">
    <name type="scientific">Buttiauxella noackiae ATCC 51607</name>
    <dbReference type="NCBI Taxonomy" id="1354255"/>
    <lineage>
        <taxon>Bacteria</taxon>
        <taxon>Pseudomonadati</taxon>
        <taxon>Pseudomonadota</taxon>
        <taxon>Gammaproteobacteria</taxon>
        <taxon>Enterobacterales</taxon>
        <taxon>Enterobacteriaceae</taxon>
        <taxon>Buttiauxella</taxon>
    </lineage>
</organism>
<comment type="caution">
    <text evidence="2">The sequence shown here is derived from an EMBL/GenBank/DDBJ whole genome shotgun (WGS) entry which is preliminary data.</text>
</comment>
<evidence type="ECO:0000256" key="1">
    <source>
        <dbReference type="SAM" id="SignalP"/>
    </source>
</evidence>
<gene>
    <name evidence="2" type="ORF">M979_1365</name>
</gene>
<keyword evidence="3" id="KW-1185">Reference proteome</keyword>
<dbReference type="Pfam" id="PF10829">
    <property type="entry name" value="DUF2554"/>
    <property type="match status" value="1"/>
</dbReference>
<dbReference type="InterPro" id="IPR020117">
    <property type="entry name" value="Uncharacterised_YncJ"/>
</dbReference>
<feature type="chain" id="PRO_5008593335" description="DUF2554 family protein" evidence="1">
    <location>
        <begin position="30"/>
        <end position="83"/>
    </location>
</feature>
<protein>
    <recommendedName>
        <fullName evidence="4">DUF2554 family protein</fullName>
    </recommendedName>
</protein>
<accession>A0A1B7HV08</accession>
<dbReference type="EMBL" id="LXEO01000015">
    <property type="protein sequence ID" value="OAT19474.1"/>
    <property type="molecule type" value="Genomic_DNA"/>
</dbReference>
<dbReference type="Proteomes" id="UP000078286">
    <property type="component" value="Unassembled WGS sequence"/>
</dbReference>
<dbReference type="AlphaFoldDB" id="A0A1B7HV08"/>
<evidence type="ECO:0000313" key="2">
    <source>
        <dbReference type="EMBL" id="OAT19474.1"/>
    </source>
</evidence>
<feature type="signal peptide" evidence="1">
    <location>
        <begin position="1"/>
        <end position="29"/>
    </location>
</feature>
<keyword evidence="1" id="KW-0732">Signal</keyword>
<evidence type="ECO:0000313" key="3">
    <source>
        <dbReference type="Proteomes" id="UP000078286"/>
    </source>
</evidence>
<name>A0A1B7HV08_9ENTR</name>